<dbReference type="RefSeq" id="WP_070023583.1">
    <property type="nucleotide sequence ID" value="NZ_FNTD01000004.1"/>
</dbReference>
<dbReference type="GeneID" id="95512539"/>
<dbReference type="STRING" id="67331.SAMN04490357_3397"/>
<protein>
    <submittedName>
        <fullName evidence="6">Cell envelope-related function transcriptional attenuator common domain-containing protein</fullName>
    </submittedName>
</protein>
<evidence type="ECO:0000259" key="4">
    <source>
        <dbReference type="Pfam" id="PF03816"/>
    </source>
</evidence>
<feature type="transmembrane region" description="Helical" evidence="3">
    <location>
        <begin position="145"/>
        <end position="168"/>
    </location>
</feature>
<evidence type="ECO:0000256" key="2">
    <source>
        <dbReference type="SAM" id="MobiDB-lite"/>
    </source>
</evidence>
<dbReference type="NCBIfam" id="TIGR00350">
    <property type="entry name" value="lytR_cpsA_psr"/>
    <property type="match status" value="1"/>
</dbReference>
<feature type="compositionally biased region" description="Low complexity" evidence="2">
    <location>
        <begin position="71"/>
        <end position="95"/>
    </location>
</feature>
<dbReference type="PANTHER" id="PTHR33392:SF6">
    <property type="entry name" value="POLYISOPRENYL-TEICHOIC ACID--PEPTIDOGLYCAN TEICHOIC ACID TRANSFERASE TAGU"/>
    <property type="match status" value="1"/>
</dbReference>
<accession>A0A1H4WVK3</accession>
<organism evidence="6 7">
    <name type="scientific">Streptomyces misionensis</name>
    <dbReference type="NCBI Taxonomy" id="67331"/>
    <lineage>
        <taxon>Bacteria</taxon>
        <taxon>Bacillati</taxon>
        <taxon>Actinomycetota</taxon>
        <taxon>Actinomycetes</taxon>
        <taxon>Kitasatosporales</taxon>
        <taxon>Streptomycetaceae</taxon>
        <taxon>Streptomyces</taxon>
    </lineage>
</organism>
<feature type="domain" description="LytR/CpsA/Psr regulator C-terminal" evidence="5">
    <location>
        <begin position="497"/>
        <end position="590"/>
    </location>
</feature>
<dbReference type="InterPro" id="IPR050922">
    <property type="entry name" value="LytR/CpsA/Psr_CW_biosynth"/>
</dbReference>
<evidence type="ECO:0000313" key="7">
    <source>
        <dbReference type="Proteomes" id="UP000182375"/>
    </source>
</evidence>
<evidence type="ECO:0000256" key="3">
    <source>
        <dbReference type="SAM" id="Phobius"/>
    </source>
</evidence>
<comment type="similarity">
    <text evidence="1">Belongs to the LytR/CpsA/Psr (LCP) family.</text>
</comment>
<evidence type="ECO:0000259" key="5">
    <source>
        <dbReference type="Pfam" id="PF13399"/>
    </source>
</evidence>
<feature type="region of interest" description="Disordered" evidence="2">
    <location>
        <begin position="596"/>
        <end position="618"/>
    </location>
</feature>
<feature type="compositionally biased region" description="Basic residues" evidence="2">
    <location>
        <begin position="130"/>
        <end position="142"/>
    </location>
</feature>
<keyword evidence="3" id="KW-0472">Membrane</keyword>
<feature type="compositionally biased region" description="Basic and acidic residues" evidence="2">
    <location>
        <begin position="96"/>
        <end position="108"/>
    </location>
</feature>
<dbReference type="Pfam" id="PF03816">
    <property type="entry name" value="LytR_cpsA_psr"/>
    <property type="match status" value="1"/>
</dbReference>
<evidence type="ECO:0000313" key="6">
    <source>
        <dbReference type="EMBL" id="SEC96758.1"/>
    </source>
</evidence>
<feature type="compositionally biased region" description="Basic and acidic residues" evidence="2">
    <location>
        <begin position="1"/>
        <end position="11"/>
    </location>
</feature>
<name>A0A1H4WVK3_9ACTN</name>
<feature type="domain" description="Cell envelope-related transcriptional attenuator" evidence="4">
    <location>
        <begin position="220"/>
        <end position="382"/>
    </location>
</feature>
<dbReference type="PANTHER" id="PTHR33392">
    <property type="entry name" value="POLYISOPRENYL-TEICHOIC ACID--PEPTIDOGLYCAN TEICHOIC ACID TRANSFERASE TAGU"/>
    <property type="match status" value="1"/>
</dbReference>
<evidence type="ECO:0000256" key="1">
    <source>
        <dbReference type="ARBA" id="ARBA00006068"/>
    </source>
</evidence>
<dbReference type="InterPro" id="IPR004474">
    <property type="entry name" value="LytR_CpsA_psr"/>
</dbReference>
<keyword evidence="3" id="KW-1133">Transmembrane helix</keyword>
<feature type="region of interest" description="Disordered" evidence="2">
    <location>
        <begin position="251"/>
        <end position="283"/>
    </location>
</feature>
<sequence length="618" mass="65114">MDAQGRGRADNIDPADQWVLNPNTGEYELRLPPSGTQSVPGPRRPSTENGGGRRRRNDMAPGETREMSQVGAEDGALAEGGARAGAATRARGGTRASDKGRAGDKARAGDVPPPRSSRRKGAEPEPAPGRRGRRPAKKKSKVKKVLAWTAGGTAFVLVAAGAAGYLYLKHLEGNISSTDVGDAGSKGFSKDEAFNLLIIGTDRRTGKGNEGYGDKGSVGHADTNILLHVSKDRSNATALSIPRDLIVNVPDCPTKQPDGSTKVVPGSENVRFNTSLGQDGRDPGCTMRTVEEVTGIHVDHFMMADFNAVKTLTTAVNGVQVCVTHPVSDPDSHLKLPAGKSWVQGEQALAFVRTRHSFGNHGDLDRIKVQQQFLGSLMRKMSSSDTLTNPSKLMDLAEAATKALTVDTGIDNISTLKDMALELKKVPPKNITFTTVPVVDNPAEKVPVTVVLNQSAAPSVFQAIQNDVSFTDVKRKQKAAKDAQNALLKGSRSAPGDVRVRILNGGAETGSAQAVLTWLQNTEGVSKSENAGDAPAQLTKTTLEYGPEQADQARELAALMGLPGSALKPGKSVVNSQGLPAMTLTLSKDFKGAGIPLTAPQKAPKVDKSTANEVKCAS</sequence>
<dbReference type="InterPro" id="IPR027381">
    <property type="entry name" value="LytR/CpsA/Psr_C"/>
</dbReference>
<dbReference type="Pfam" id="PF13399">
    <property type="entry name" value="LytR_C"/>
    <property type="match status" value="1"/>
</dbReference>
<reference evidence="6 7" key="1">
    <citation type="submission" date="2016-10" db="EMBL/GenBank/DDBJ databases">
        <authorList>
            <person name="de Groot N.N."/>
        </authorList>
    </citation>
    <scope>NUCLEOTIDE SEQUENCE [LARGE SCALE GENOMIC DNA]</scope>
    <source>
        <strain evidence="6 7">DSM 40306</strain>
    </source>
</reference>
<dbReference type="EMBL" id="FNTD01000004">
    <property type="protein sequence ID" value="SEC96758.1"/>
    <property type="molecule type" value="Genomic_DNA"/>
</dbReference>
<proteinExistence type="inferred from homology"/>
<feature type="region of interest" description="Disordered" evidence="2">
    <location>
        <begin position="1"/>
        <end position="142"/>
    </location>
</feature>
<keyword evidence="3" id="KW-0812">Transmembrane</keyword>
<dbReference type="AlphaFoldDB" id="A0A1H4WVK3"/>
<dbReference type="Gene3D" id="3.40.630.190">
    <property type="entry name" value="LCP protein"/>
    <property type="match status" value="1"/>
</dbReference>
<gene>
    <name evidence="6" type="ORF">SAMN04490357_3397</name>
</gene>
<dbReference type="Proteomes" id="UP000182375">
    <property type="component" value="Unassembled WGS sequence"/>
</dbReference>